<dbReference type="EMBL" id="BKCP01005294">
    <property type="protein sequence ID" value="GER37183.1"/>
    <property type="molecule type" value="Genomic_DNA"/>
</dbReference>
<evidence type="ECO:0000313" key="3">
    <source>
        <dbReference type="Proteomes" id="UP000325081"/>
    </source>
</evidence>
<name>A0A5A7PWD1_STRAF</name>
<feature type="compositionally biased region" description="Gly residues" evidence="1">
    <location>
        <begin position="162"/>
        <end position="172"/>
    </location>
</feature>
<proteinExistence type="predicted"/>
<evidence type="ECO:0000256" key="1">
    <source>
        <dbReference type="SAM" id="MobiDB-lite"/>
    </source>
</evidence>
<accession>A0A5A7PWD1</accession>
<organism evidence="2 3">
    <name type="scientific">Striga asiatica</name>
    <name type="common">Asiatic witchweed</name>
    <name type="synonym">Buchnera asiatica</name>
    <dbReference type="NCBI Taxonomy" id="4170"/>
    <lineage>
        <taxon>Eukaryota</taxon>
        <taxon>Viridiplantae</taxon>
        <taxon>Streptophyta</taxon>
        <taxon>Embryophyta</taxon>
        <taxon>Tracheophyta</taxon>
        <taxon>Spermatophyta</taxon>
        <taxon>Magnoliopsida</taxon>
        <taxon>eudicotyledons</taxon>
        <taxon>Gunneridae</taxon>
        <taxon>Pentapetalae</taxon>
        <taxon>asterids</taxon>
        <taxon>lamiids</taxon>
        <taxon>Lamiales</taxon>
        <taxon>Orobanchaceae</taxon>
        <taxon>Buchnereae</taxon>
        <taxon>Striga</taxon>
    </lineage>
</organism>
<dbReference type="Proteomes" id="UP000325081">
    <property type="component" value="Unassembled WGS sequence"/>
</dbReference>
<gene>
    <name evidence="2" type="ORF">STAS_13577</name>
</gene>
<keyword evidence="3" id="KW-1185">Reference proteome</keyword>
<dbReference type="AlphaFoldDB" id="A0A5A7PWD1"/>
<protein>
    <submittedName>
        <fullName evidence="2">Retrotransposon protein</fullName>
    </submittedName>
</protein>
<evidence type="ECO:0000313" key="2">
    <source>
        <dbReference type="EMBL" id="GER37183.1"/>
    </source>
</evidence>
<feature type="region of interest" description="Disordered" evidence="1">
    <location>
        <begin position="155"/>
        <end position="180"/>
    </location>
</feature>
<comment type="caution">
    <text evidence="2">The sequence shown here is derived from an EMBL/GenBank/DDBJ whole genome shotgun (WGS) entry which is preliminary data.</text>
</comment>
<reference evidence="3" key="1">
    <citation type="journal article" date="2019" name="Curr. Biol.">
        <title>Genome Sequence of Striga asiatica Provides Insight into the Evolution of Plant Parasitism.</title>
        <authorList>
            <person name="Yoshida S."/>
            <person name="Kim S."/>
            <person name="Wafula E.K."/>
            <person name="Tanskanen J."/>
            <person name="Kim Y.M."/>
            <person name="Honaas L."/>
            <person name="Yang Z."/>
            <person name="Spallek T."/>
            <person name="Conn C.E."/>
            <person name="Ichihashi Y."/>
            <person name="Cheong K."/>
            <person name="Cui S."/>
            <person name="Der J.P."/>
            <person name="Gundlach H."/>
            <person name="Jiao Y."/>
            <person name="Hori C."/>
            <person name="Ishida J.K."/>
            <person name="Kasahara H."/>
            <person name="Kiba T."/>
            <person name="Kim M.S."/>
            <person name="Koo N."/>
            <person name="Laohavisit A."/>
            <person name="Lee Y.H."/>
            <person name="Lumba S."/>
            <person name="McCourt P."/>
            <person name="Mortimer J.C."/>
            <person name="Mutuku J.M."/>
            <person name="Nomura T."/>
            <person name="Sasaki-Sekimoto Y."/>
            <person name="Seto Y."/>
            <person name="Wang Y."/>
            <person name="Wakatake T."/>
            <person name="Sakakibara H."/>
            <person name="Demura T."/>
            <person name="Yamaguchi S."/>
            <person name="Yoneyama K."/>
            <person name="Manabe R.I."/>
            <person name="Nelson D.C."/>
            <person name="Schulman A.H."/>
            <person name="Timko M.P."/>
            <person name="dePamphilis C.W."/>
            <person name="Choi D."/>
            <person name="Shirasu K."/>
        </authorList>
    </citation>
    <scope>NUCLEOTIDE SEQUENCE [LARGE SCALE GENOMIC DNA]</scope>
    <source>
        <strain evidence="3">cv. UVA1</strain>
    </source>
</reference>
<sequence>MMCGPELQFCSSSADKEVGSARRDELKSGPSCGLGARLRVKVEDDRDEEIVGGDRDVDRWPCVGVTLGARAGMRSEMARSAMVGSVLRSAMGCGRVPADSQGLLKNAIKQEKEESSTKDVLIICEYLGVSLEELLGRPPNEEGKFAIHLTPEASIHEEEGSKGSGLGCGWGTGAERDTRG</sequence>